<protein>
    <submittedName>
        <fullName evidence="2">Six-hairpin glycosidase-like protein</fullName>
    </submittedName>
</protein>
<dbReference type="InterPro" id="IPR012341">
    <property type="entry name" value="6hp_glycosidase-like_sf"/>
</dbReference>
<evidence type="ECO:0000313" key="2">
    <source>
        <dbReference type="EMBL" id="KAK0640872.1"/>
    </source>
</evidence>
<gene>
    <name evidence="2" type="ORF">B0T16DRAFT_514843</name>
</gene>
<feature type="signal peptide" evidence="1">
    <location>
        <begin position="1"/>
        <end position="19"/>
    </location>
</feature>
<proteinExistence type="predicted"/>
<dbReference type="PIRSF" id="PIRSF028846">
    <property type="entry name" value="UCP028846"/>
    <property type="match status" value="1"/>
</dbReference>
<dbReference type="Pfam" id="PF06824">
    <property type="entry name" value="Glyco_hydro_125"/>
    <property type="match status" value="1"/>
</dbReference>
<keyword evidence="1" id="KW-0732">Signal</keyword>
<keyword evidence="2" id="KW-0378">Hydrolase</keyword>
<keyword evidence="3" id="KW-1185">Reference proteome</keyword>
<accession>A0AA39XWV2</accession>
<dbReference type="GO" id="GO:0005975">
    <property type="term" value="P:carbohydrate metabolic process"/>
    <property type="evidence" value="ECO:0007669"/>
    <property type="project" value="InterPro"/>
</dbReference>
<comment type="caution">
    <text evidence="2">The sequence shown here is derived from an EMBL/GenBank/DDBJ whole genome shotgun (WGS) entry which is preliminary data.</text>
</comment>
<dbReference type="PANTHER" id="PTHR31047">
    <property type="entry name" value="MEIOTICALLY UP-REGULATED GENE 157 PROTEIN"/>
    <property type="match status" value="1"/>
</dbReference>
<evidence type="ECO:0000313" key="3">
    <source>
        <dbReference type="Proteomes" id="UP001174936"/>
    </source>
</evidence>
<dbReference type="AlphaFoldDB" id="A0AA39XWV2"/>
<sequence>MIMVVPWLGWLALMPMSWASHGVPPTFDPSAQTVFTDEQFYCPDYSGHSLGHNKPISKGRYRLPYQRPIPGCRTFNLTEVEDTILSMKEAIRDPDLFRLFENCFPNTLDTAITWKGKAKGTHGRKDEELTFITTGDIPAMWLRDSANQLQSYISLLQPSSSPSSLASVFRGAINLQSRYILSAPHCNAFHPPPEANLTSPPTFSSSRDYVSPIPPSSVFECKYELDSLAAFLQLSHDYHSTTHDTAFFATHQWVSTVETILNTTTALLAGTYAPDGTPSVAPYTFQRSTSSAYETLSNTGVGSPVKAGTGMVRSAFRPSDDACTYQLFVPGNMMFSQYLGLCAGIMRKLGRRQTARRMTEMAEGIREGVEKHGRTWHRRWGRIYAYEVDGFGGVSVMKKGLGKGLTVSLAQDDANIPSLLSAPLSGYLDRNDPIYQNTRRFVLSQDNPYYMFGPVINGTGGPHVGPGMTWPMSLIVRIMTSDDDAEIVSSLKQILSSTNKLGLIHESVNSHDASIWTRQWFSWANGLFGQMMLDLRERKPYLLTLSYQ</sequence>
<name>A0AA39XWV2_9PEZI</name>
<dbReference type="PANTHER" id="PTHR31047:SF1">
    <property type="entry name" value="DUF1237 DOMAIN-CONTAINING PROTEIN"/>
    <property type="match status" value="1"/>
</dbReference>
<dbReference type="Proteomes" id="UP001174936">
    <property type="component" value="Unassembled WGS sequence"/>
</dbReference>
<dbReference type="InterPro" id="IPR008928">
    <property type="entry name" value="6-hairpin_glycosidase_sf"/>
</dbReference>
<dbReference type="GO" id="GO:0016798">
    <property type="term" value="F:hydrolase activity, acting on glycosyl bonds"/>
    <property type="evidence" value="ECO:0007669"/>
    <property type="project" value="UniProtKB-KW"/>
</dbReference>
<dbReference type="EMBL" id="JAULSV010000006">
    <property type="protein sequence ID" value="KAK0640872.1"/>
    <property type="molecule type" value="Genomic_DNA"/>
</dbReference>
<organism evidence="2 3">
    <name type="scientific">Cercophora newfieldiana</name>
    <dbReference type="NCBI Taxonomy" id="92897"/>
    <lineage>
        <taxon>Eukaryota</taxon>
        <taxon>Fungi</taxon>
        <taxon>Dikarya</taxon>
        <taxon>Ascomycota</taxon>
        <taxon>Pezizomycotina</taxon>
        <taxon>Sordariomycetes</taxon>
        <taxon>Sordariomycetidae</taxon>
        <taxon>Sordariales</taxon>
        <taxon>Lasiosphaeriaceae</taxon>
        <taxon>Cercophora</taxon>
    </lineage>
</organism>
<dbReference type="SMART" id="SM01149">
    <property type="entry name" value="DUF1237"/>
    <property type="match status" value="1"/>
</dbReference>
<dbReference type="SUPFAM" id="SSF48208">
    <property type="entry name" value="Six-hairpin glycosidases"/>
    <property type="match status" value="1"/>
</dbReference>
<reference evidence="2" key="1">
    <citation type="submission" date="2023-06" db="EMBL/GenBank/DDBJ databases">
        <title>Genome-scale phylogeny and comparative genomics of the fungal order Sordariales.</title>
        <authorList>
            <consortium name="Lawrence Berkeley National Laboratory"/>
            <person name="Hensen N."/>
            <person name="Bonometti L."/>
            <person name="Westerberg I."/>
            <person name="Brannstrom I.O."/>
            <person name="Guillou S."/>
            <person name="Cros-Aarteil S."/>
            <person name="Calhoun S."/>
            <person name="Haridas S."/>
            <person name="Kuo A."/>
            <person name="Mondo S."/>
            <person name="Pangilinan J."/>
            <person name="Riley R."/>
            <person name="Labutti K."/>
            <person name="Andreopoulos B."/>
            <person name="Lipzen A."/>
            <person name="Chen C."/>
            <person name="Yanf M."/>
            <person name="Daum C."/>
            <person name="Ng V."/>
            <person name="Clum A."/>
            <person name="Steindorff A."/>
            <person name="Ohm R."/>
            <person name="Martin F."/>
            <person name="Silar P."/>
            <person name="Natvig D."/>
            <person name="Lalanne C."/>
            <person name="Gautier V."/>
            <person name="Ament-Velasquez S.L."/>
            <person name="Kruys A."/>
            <person name="Hutchinson M.I."/>
            <person name="Powell A.J."/>
            <person name="Barry K."/>
            <person name="Miller A.N."/>
            <person name="Grigoriev I.V."/>
            <person name="Debuchy R."/>
            <person name="Gladieux P."/>
            <person name="Thoren M.H."/>
            <person name="Johannesson H."/>
        </authorList>
    </citation>
    <scope>NUCLEOTIDE SEQUENCE</scope>
    <source>
        <strain evidence="2">SMH2532-1</strain>
    </source>
</reference>
<keyword evidence="2" id="KW-0326">Glycosidase</keyword>
<dbReference type="InterPro" id="IPR008313">
    <property type="entry name" value="GH125"/>
</dbReference>
<dbReference type="Gene3D" id="1.50.10.10">
    <property type="match status" value="1"/>
</dbReference>
<evidence type="ECO:0000256" key="1">
    <source>
        <dbReference type="SAM" id="SignalP"/>
    </source>
</evidence>
<feature type="chain" id="PRO_5041444918" evidence="1">
    <location>
        <begin position="20"/>
        <end position="548"/>
    </location>
</feature>